<dbReference type="Gene3D" id="3.30.390.130">
    <property type="match status" value="1"/>
</dbReference>
<sequence>MLLNSIIKGDMPSGSMTWRKSDTLTCSGYSCGTITILYKISRACQKPYHPSPGQSHQGTFRTAFLPDNDEGNKLLTRLRAAFLCGFTFRVGTSLTTNIPDQGTSRYGYPDENYISRCNSELTALHIPGEAVCARFVSKHENSDPAAVDAVLLASRQFYDNDGRSLLKQNVKEIFGQITLAESSSRLVSFLGDVWTDKFKQYARQFGLIGATVEPVPNLIHTEIFKKFIDEGDNCQKSDSEFDVRLAFHGTAEKNIQPILQHGLDPSLRKGQIYVLEGQGEYFGANPSLSLGYCKGGNKMIIFAIITHDSDIKGPAQNIAVVNKRERQLPVAVLSFESYTAGAMGRSYAFQQQVAKLLNDANEKAKVARQARMKERIIRLLLQREYFAGIPPKAWAEEVAVYVHDHIRNDEEVDIYFPNLPARSLNSSDVAMLDADKCEREAAVARNQYESISKCKFKAP</sequence>
<evidence type="ECO:0000259" key="7">
    <source>
        <dbReference type="Pfam" id="PF18102"/>
    </source>
</evidence>
<evidence type="ECO:0000256" key="4">
    <source>
        <dbReference type="ARBA" id="ARBA00022679"/>
    </source>
</evidence>
<comment type="catalytic activity">
    <reaction evidence="1">
        <text>S-ubiquitinyl-[E2 ubiquitin-conjugating enzyme]-L-cysteine + [acceptor protein]-L-lysine = [E2 ubiquitin-conjugating enzyme]-L-cysteine + N(6)-ubiquitinyl-[acceptor protein]-L-lysine.</text>
        <dbReference type="EC" id="2.3.2.27"/>
    </reaction>
</comment>
<dbReference type="Pfam" id="PF00644">
    <property type="entry name" value="PARP"/>
    <property type="match status" value="1"/>
</dbReference>
<dbReference type="InterPro" id="IPR039396">
    <property type="entry name" value="Deltex_C"/>
</dbReference>
<dbReference type="GO" id="GO:0007219">
    <property type="term" value="P:Notch signaling pathway"/>
    <property type="evidence" value="ECO:0007669"/>
    <property type="project" value="InterPro"/>
</dbReference>
<dbReference type="InterPro" id="IPR039399">
    <property type="entry name" value="Deltex_C_sf"/>
</dbReference>
<reference evidence="8 9" key="1">
    <citation type="journal article" date="2012" name="Genome Biol.">
        <title>Genome and low-iron response of an oceanic diatom adapted to chronic iron limitation.</title>
        <authorList>
            <person name="Lommer M."/>
            <person name="Specht M."/>
            <person name="Roy A.S."/>
            <person name="Kraemer L."/>
            <person name="Andreson R."/>
            <person name="Gutowska M.A."/>
            <person name="Wolf J."/>
            <person name="Bergner S.V."/>
            <person name="Schilhabel M.B."/>
            <person name="Klostermeier U.C."/>
            <person name="Beiko R.G."/>
            <person name="Rosenstiel P."/>
            <person name="Hippler M."/>
            <person name="Laroche J."/>
        </authorList>
    </citation>
    <scope>NUCLEOTIDE SEQUENCE [LARGE SCALE GENOMIC DNA]</scope>
    <source>
        <strain evidence="8 9">CCMP1005</strain>
    </source>
</reference>
<name>K0REC8_THAOC</name>
<evidence type="ECO:0000259" key="6">
    <source>
        <dbReference type="Pfam" id="PF00644"/>
    </source>
</evidence>
<dbReference type="PANTHER" id="PTHR12622">
    <property type="entry name" value="DELTEX-RELATED"/>
    <property type="match status" value="1"/>
</dbReference>
<dbReference type="InterPro" id="IPR012317">
    <property type="entry name" value="Poly(ADP-ribose)pol_cat_dom"/>
</dbReference>
<evidence type="ECO:0000256" key="1">
    <source>
        <dbReference type="ARBA" id="ARBA00000900"/>
    </source>
</evidence>
<dbReference type="AlphaFoldDB" id="K0REC8"/>
<gene>
    <name evidence="8" type="ORF">THAOC_30382</name>
</gene>
<dbReference type="eggNOG" id="ENOG502SAGK">
    <property type="taxonomic scope" value="Eukaryota"/>
</dbReference>
<dbReference type="GO" id="GO:0003950">
    <property type="term" value="F:NAD+ poly-ADP-ribosyltransferase activity"/>
    <property type="evidence" value="ECO:0007669"/>
    <property type="project" value="InterPro"/>
</dbReference>
<proteinExistence type="predicted"/>
<dbReference type="UniPathway" id="UPA00143"/>
<dbReference type="Pfam" id="PF18102">
    <property type="entry name" value="DTC"/>
    <property type="match status" value="1"/>
</dbReference>
<dbReference type="OrthoDB" id="6133115at2759"/>
<dbReference type="Proteomes" id="UP000266841">
    <property type="component" value="Unassembled WGS sequence"/>
</dbReference>
<evidence type="ECO:0000256" key="5">
    <source>
        <dbReference type="ARBA" id="ARBA00022723"/>
    </source>
</evidence>
<comment type="caution">
    <text evidence="8">The sequence shown here is derived from an EMBL/GenBank/DDBJ whole genome shotgun (WGS) entry which is preliminary data.</text>
</comment>
<keyword evidence="5" id="KW-0479">Metal-binding</keyword>
<dbReference type="GO" id="GO:0061630">
    <property type="term" value="F:ubiquitin protein ligase activity"/>
    <property type="evidence" value="ECO:0007669"/>
    <property type="project" value="UniProtKB-EC"/>
</dbReference>
<dbReference type="EC" id="2.3.2.27" evidence="3"/>
<keyword evidence="9" id="KW-1185">Reference proteome</keyword>
<dbReference type="GO" id="GO:0046872">
    <property type="term" value="F:metal ion binding"/>
    <property type="evidence" value="ECO:0007669"/>
    <property type="project" value="UniProtKB-KW"/>
</dbReference>
<feature type="domain" description="PARP catalytic" evidence="6">
    <location>
        <begin position="209"/>
        <end position="296"/>
    </location>
</feature>
<dbReference type="SUPFAM" id="SSF56399">
    <property type="entry name" value="ADP-ribosylation"/>
    <property type="match status" value="1"/>
</dbReference>
<feature type="domain" description="Deltex C-terminal" evidence="7">
    <location>
        <begin position="8"/>
        <end position="123"/>
    </location>
</feature>
<keyword evidence="4" id="KW-0808">Transferase</keyword>
<evidence type="ECO:0000313" key="9">
    <source>
        <dbReference type="Proteomes" id="UP000266841"/>
    </source>
</evidence>
<evidence type="ECO:0000256" key="3">
    <source>
        <dbReference type="ARBA" id="ARBA00012483"/>
    </source>
</evidence>
<dbReference type="Gene3D" id="3.90.228.10">
    <property type="match status" value="1"/>
</dbReference>
<organism evidence="8 9">
    <name type="scientific">Thalassiosira oceanica</name>
    <name type="common">Marine diatom</name>
    <dbReference type="NCBI Taxonomy" id="159749"/>
    <lineage>
        <taxon>Eukaryota</taxon>
        <taxon>Sar</taxon>
        <taxon>Stramenopiles</taxon>
        <taxon>Ochrophyta</taxon>
        <taxon>Bacillariophyta</taxon>
        <taxon>Coscinodiscophyceae</taxon>
        <taxon>Thalassiosirophycidae</taxon>
        <taxon>Thalassiosirales</taxon>
        <taxon>Thalassiosiraceae</taxon>
        <taxon>Thalassiosira</taxon>
    </lineage>
</organism>
<evidence type="ECO:0000313" key="8">
    <source>
        <dbReference type="EMBL" id="EJK50584.1"/>
    </source>
</evidence>
<accession>K0REC8</accession>
<protein>
    <recommendedName>
        <fullName evidence="3">RING-type E3 ubiquitin transferase</fullName>
        <ecNumber evidence="3">2.3.2.27</ecNumber>
    </recommendedName>
</protein>
<dbReference type="InterPro" id="IPR039398">
    <property type="entry name" value="Deltex_fam"/>
</dbReference>
<comment type="pathway">
    <text evidence="2">Protein modification; protein ubiquitination.</text>
</comment>
<dbReference type="GO" id="GO:0016567">
    <property type="term" value="P:protein ubiquitination"/>
    <property type="evidence" value="ECO:0007669"/>
    <property type="project" value="UniProtKB-UniPathway"/>
</dbReference>
<evidence type="ECO:0000256" key="2">
    <source>
        <dbReference type="ARBA" id="ARBA00004906"/>
    </source>
</evidence>
<dbReference type="EMBL" id="AGNL01043398">
    <property type="protein sequence ID" value="EJK50584.1"/>
    <property type="molecule type" value="Genomic_DNA"/>
</dbReference>